<dbReference type="Proteomes" id="UP001496720">
    <property type="component" value="Unassembled WGS sequence"/>
</dbReference>
<evidence type="ECO:0000313" key="3">
    <source>
        <dbReference type="Proteomes" id="UP001496720"/>
    </source>
</evidence>
<dbReference type="EMBL" id="JBEOZY010000010">
    <property type="protein sequence ID" value="MER6165508.1"/>
    <property type="molecule type" value="Genomic_DNA"/>
</dbReference>
<comment type="caution">
    <text evidence="2">The sequence shown here is derived from an EMBL/GenBank/DDBJ whole genome shotgun (WGS) entry which is preliminary data.</text>
</comment>
<dbReference type="Pfam" id="PF01609">
    <property type="entry name" value="DDE_Tnp_1"/>
    <property type="match status" value="1"/>
</dbReference>
<name>A0ABV1SUU9_9ACTN</name>
<feature type="domain" description="Transposase IS4-like" evidence="1">
    <location>
        <begin position="7"/>
        <end position="98"/>
    </location>
</feature>
<accession>A0ABV1SUU9</accession>
<evidence type="ECO:0000313" key="2">
    <source>
        <dbReference type="EMBL" id="MER6165508.1"/>
    </source>
</evidence>
<gene>
    <name evidence="2" type="ORF">ABT188_13195</name>
</gene>
<keyword evidence="3" id="KW-1185">Reference proteome</keyword>
<proteinExistence type="predicted"/>
<protein>
    <submittedName>
        <fullName evidence="2">Transposase</fullName>
    </submittedName>
</protein>
<sequence length="142" mass="16201">MGCVHGPLTLLITAGQRGGSPLFEAVLESIRVPELGLGRPRKRPDRVRADKAYDSRSNRFYLRRRGTKATIPLPVDRVRNRVERDSRGGGPPKFDELAVRYEATVLVAVINQHRCTGLRRHRIRSPRGPAWRWHRTRCPAHP</sequence>
<organism evidence="2 3">
    <name type="scientific">Streptomyces violaceorubidus</name>
    <dbReference type="NCBI Taxonomy" id="284042"/>
    <lineage>
        <taxon>Bacteria</taxon>
        <taxon>Bacillati</taxon>
        <taxon>Actinomycetota</taxon>
        <taxon>Actinomycetes</taxon>
        <taxon>Kitasatosporales</taxon>
        <taxon>Streptomycetaceae</taxon>
        <taxon>Streptomyces</taxon>
    </lineage>
</organism>
<dbReference type="InterPro" id="IPR002559">
    <property type="entry name" value="Transposase_11"/>
</dbReference>
<evidence type="ECO:0000259" key="1">
    <source>
        <dbReference type="Pfam" id="PF01609"/>
    </source>
</evidence>
<dbReference type="RefSeq" id="WP_352147403.1">
    <property type="nucleotide sequence ID" value="NZ_JBEOZY010000010.1"/>
</dbReference>
<reference evidence="2 3" key="1">
    <citation type="submission" date="2024-06" db="EMBL/GenBank/DDBJ databases">
        <title>The Natural Products Discovery Center: Release of the First 8490 Sequenced Strains for Exploring Actinobacteria Biosynthetic Diversity.</title>
        <authorList>
            <person name="Kalkreuter E."/>
            <person name="Kautsar S.A."/>
            <person name="Yang D."/>
            <person name="Bader C.D."/>
            <person name="Teijaro C.N."/>
            <person name="Fluegel L."/>
            <person name="Davis C.M."/>
            <person name="Simpson J.R."/>
            <person name="Lauterbach L."/>
            <person name="Steele A.D."/>
            <person name="Gui C."/>
            <person name="Meng S."/>
            <person name="Li G."/>
            <person name="Viehrig K."/>
            <person name="Ye F."/>
            <person name="Su P."/>
            <person name="Kiefer A.F."/>
            <person name="Nichols A."/>
            <person name="Cepeda A.J."/>
            <person name="Yan W."/>
            <person name="Fan B."/>
            <person name="Jiang Y."/>
            <person name="Adhikari A."/>
            <person name="Zheng C.-J."/>
            <person name="Schuster L."/>
            <person name="Cowan T.M."/>
            <person name="Smanski M.J."/>
            <person name="Chevrette M.G."/>
            <person name="De Carvalho L.P.S."/>
            <person name="Shen B."/>
        </authorList>
    </citation>
    <scope>NUCLEOTIDE SEQUENCE [LARGE SCALE GENOMIC DNA]</scope>
    <source>
        <strain evidence="2 3">NPDC001615</strain>
    </source>
</reference>